<evidence type="ECO:0000256" key="3">
    <source>
        <dbReference type="HAMAP-Rule" id="MF_01357"/>
    </source>
</evidence>
<dbReference type="EC" id="7.1.1.-" evidence="3"/>
<organism evidence="7 8">
    <name type="scientific">Candidatus Finniella inopinata</name>
    <dbReference type="NCBI Taxonomy" id="1696036"/>
    <lineage>
        <taxon>Bacteria</taxon>
        <taxon>Pseudomonadati</taxon>
        <taxon>Pseudomonadota</taxon>
        <taxon>Alphaproteobacteria</taxon>
        <taxon>Holosporales</taxon>
        <taxon>Candidatus Paracaedibacteraceae</taxon>
        <taxon>Candidatus Finniella</taxon>
    </lineage>
</organism>
<dbReference type="PROSITE" id="PS00542">
    <property type="entry name" value="COMPLEX1_30K"/>
    <property type="match status" value="1"/>
</dbReference>
<keyword evidence="3" id="KW-0830">Ubiquinone</keyword>
<evidence type="ECO:0000259" key="6">
    <source>
        <dbReference type="Pfam" id="PF00329"/>
    </source>
</evidence>
<dbReference type="GO" id="GO:0005886">
    <property type="term" value="C:plasma membrane"/>
    <property type="evidence" value="ECO:0007669"/>
    <property type="project" value="UniProtKB-SubCell"/>
</dbReference>
<protein>
    <recommendedName>
        <fullName evidence="3">NADH-quinone oxidoreductase subunit C</fullName>
        <ecNumber evidence="3">7.1.1.-</ecNumber>
    </recommendedName>
    <alternativeName>
        <fullName evidence="3">NADH dehydrogenase I subunit C</fullName>
    </alternativeName>
    <alternativeName>
        <fullName evidence="3">NDH-1 subunit C</fullName>
    </alternativeName>
</protein>
<dbReference type="SUPFAM" id="SSF143243">
    <property type="entry name" value="Nqo5-like"/>
    <property type="match status" value="1"/>
</dbReference>
<evidence type="ECO:0000256" key="4">
    <source>
        <dbReference type="RuleBase" id="RU003456"/>
    </source>
</evidence>
<feature type="domain" description="NADH:ubiquinone oxidoreductase 30kDa subunit" evidence="6">
    <location>
        <begin position="6"/>
        <end position="125"/>
    </location>
</feature>
<dbReference type="Pfam" id="PF00329">
    <property type="entry name" value="Complex1_30kDa"/>
    <property type="match status" value="1"/>
</dbReference>
<keyword evidence="3 4" id="KW-1278">Translocase</keyword>
<comment type="similarity">
    <text evidence="1 3 4">Belongs to the complex I 30 kDa subunit family.</text>
</comment>
<dbReference type="InterPro" id="IPR010218">
    <property type="entry name" value="NADH_DH_suC"/>
</dbReference>
<evidence type="ECO:0000313" key="7">
    <source>
        <dbReference type="EMBL" id="RZI46691.1"/>
    </source>
</evidence>
<keyword evidence="3 5" id="KW-0874">Quinone</keyword>
<dbReference type="GO" id="GO:0050136">
    <property type="term" value="F:NADH dehydrogenase (quinone) (non-electrogenic) activity"/>
    <property type="evidence" value="ECO:0007669"/>
    <property type="project" value="UniProtKB-UniRule"/>
</dbReference>
<comment type="caution">
    <text evidence="7">The sequence shown here is derived from an EMBL/GenBank/DDBJ whole genome shotgun (WGS) entry which is preliminary data.</text>
</comment>
<dbReference type="GO" id="GO:0008137">
    <property type="term" value="F:NADH dehydrogenase (ubiquinone) activity"/>
    <property type="evidence" value="ECO:0007669"/>
    <property type="project" value="InterPro"/>
</dbReference>
<evidence type="ECO:0000256" key="2">
    <source>
        <dbReference type="ARBA" id="ARBA00022448"/>
    </source>
</evidence>
<keyword evidence="3" id="KW-0472">Membrane</keyword>
<evidence type="ECO:0000256" key="1">
    <source>
        <dbReference type="ARBA" id="ARBA00007569"/>
    </source>
</evidence>
<dbReference type="AlphaFoldDB" id="A0A4Q7DI93"/>
<dbReference type="PANTHER" id="PTHR10884:SF14">
    <property type="entry name" value="NADH DEHYDROGENASE [UBIQUINONE] IRON-SULFUR PROTEIN 3, MITOCHONDRIAL"/>
    <property type="match status" value="1"/>
</dbReference>
<accession>A0A4Q7DI93</accession>
<reference evidence="7 8" key="1">
    <citation type="submission" date="2018-10" db="EMBL/GenBank/DDBJ databases">
        <title>An updated phylogeny of the Alphaproteobacteria reveals that the parasitic Rickettsiales and Holosporales have independent origins.</title>
        <authorList>
            <person name="Munoz-Gomez S.A."/>
            <person name="Hess S."/>
            <person name="Burger G."/>
            <person name="Lang B.F."/>
            <person name="Susko E."/>
            <person name="Slamovits C.H."/>
            <person name="Roger A.J."/>
        </authorList>
    </citation>
    <scope>NUCLEOTIDE SEQUENCE [LARGE SCALE GENOMIC DNA]</scope>
    <source>
        <strain evidence="7">HOLO01</strain>
    </source>
</reference>
<name>A0A4Q7DI93_9PROT</name>
<comment type="catalytic activity">
    <reaction evidence="3 5">
        <text>a quinone + NADH + 5 H(+)(in) = a quinol + NAD(+) + 4 H(+)(out)</text>
        <dbReference type="Rhea" id="RHEA:57888"/>
        <dbReference type="ChEBI" id="CHEBI:15378"/>
        <dbReference type="ChEBI" id="CHEBI:24646"/>
        <dbReference type="ChEBI" id="CHEBI:57540"/>
        <dbReference type="ChEBI" id="CHEBI:57945"/>
        <dbReference type="ChEBI" id="CHEBI:132124"/>
    </reaction>
</comment>
<dbReference type="NCBIfam" id="TIGR01961">
    <property type="entry name" value="NuoC_fam"/>
    <property type="match status" value="1"/>
</dbReference>
<dbReference type="GO" id="GO:0048038">
    <property type="term" value="F:quinone binding"/>
    <property type="evidence" value="ECO:0007669"/>
    <property type="project" value="UniProtKB-KW"/>
</dbReference>
<dbReference type="OrthoDB" id="9803286at2"/>
<comment type="subunit">
    <text evidence="3">NDH-1 is composed of 14 different subunits. Subunits NuoB, C, D, E, F, and G constitute the peripheral sector of the complex.</text>
</comment>
<comment type="function">
    <text evidence="3">NDH-1 shuttles electrons from NADH, via FMN and iron-sulfur (Fe-S) centers, to quinones in the respiratory chain. The immediate electron acceptor for the enzyme in this species is believed to be ubiquinone. Couples the redox reaction to proton translocation (for every two electrons transferred, four hydrogen ions are translocated across the cytoplasmic membrane), and thus conserves the redox energy in a proton gradient.</text>
</comment>
<dbReference type="Gene3D" id="3.30.460.80">
    <property type="entry name" value="NADH:ubiquinone oxidoreductase, 30kDa subunit"/>
    <property type="match status" value="1"/>
</dbReference>
<comment type="subcellular location">
    <subcellularLocation>
        <location evidence="3">Cell membrane</location>
        <topology evidence="3">Peripheral membrane protein</topology>
        <orientation evidence="3">Cytoplasmic side</orientation>
    </subcellularLocation>
</comment>
<keyword evidence="7" id="KW-0560">Oxidoreductase</keyword>
<evidence type="ECO:0000256" key="5">
    <source>
        <dbReference type="RuleBase" id="RU003582"/>
    </source>
</evidence>
<dbReference type="InterPro" id="IPR001268">
    <property type="entry name" value="NADH_UbQ_OxRdtase_30kDa_su"/>
</dbReference>
<dbReference type="InterPro" id="IPR037232">
    <property type="entry name" value="NADH_quin_OxRdtase_su_C/D-like"/>
</dbReference>
<keyword evidence="3" id="KW-1003">Cell membrane</keyword>
<keyword evidence="8" id="KW-1185">Reference proteome</keyword>
<keyword evidence="3 4" id="KW-0520">NAD</keyword>
<dbReference type="NCBIfam" id="NF004733">
    <property type="entry name" value="PRK06074.1-5"/>
    <property type="match status" value="1"/>
</dbReference>
<dbReference type="Proteomes" id="UP000293550">
    <property type="component" value="Unassembled WGS sequence"/>
</dbReference>
<dbReference type="InterPro" id="IPR020396">
    <property type="entry name" value="NADH_UbQ_OxRdtase_CS"/>
</dbReference>
<dbReference type="PANTHER" id="PTHR10884">
    <property type="entry name" value="NADH DEHYDROGENASE UBIQUINONE IRON-SULFUR PROTEIN 3"/>
    <property type="match status" value="1"/>
</dbReference>
<keyword evidence="2 3" id="KW-0813">Transport</keyword>
<proteinExistence type="inferred from homology"/>
<dbReference type="EMBL" id="SCFB01000004">
    <property type="protein sequence ID" value="RZI46691.1"/>
    <property type="molecule type" value="Genomic_DNA"/>
</dbReference>
<dbReference type="HAMAP" id="MF_01357">
    <property type="entry name" value="NDH1_NuoC"/>
    <property type="match status" value="1"/>
</dbReference>
<evidence type="ECO:0000313" key="8">
    <source>
        <dbReference type="Proteomes" id="UP000293550"/>
    </source>
</evidence>
<gene>
    <name evidence="3" type="primary">nuoC</name>
    <name evidence="7" type="ORF">EQU50_02400</name>
</gene>
<sequence length="175" mass="20526">MTVAQIYPAAIVRALTILRDHHDCSFRQLIDITAIDYPNQQARFKVIYNMLSHHHNQRLILTTYIDEGTPLHSITSVFECANWLERELWDLFGIGFHDHPDLRRILTDYTFGGHPLRKDFPLSGYGQVRYDPSLERVSYEPVDLKQPYRSFDFLSPWEGMDPRSREYLKADTPDA</sequence>